<dbReference type="EMBL" id="JABMIG020000003">
    <property type="protein sequence ID" value="KAL3805318.1"/>
    <property type="molecule type" value="Genomic_DNA"/>
</dbReference>
<organism evidence="4 5">
    <name type="scientific">Cyclotella cryptica</name>
    <dbReference type="NCBI Taxonomy" id="29204"/>
    <lineage>
        <taxon>Eukaryota</taxon>
        <taxon>Sar</taxon>
        <taxon>Stramenopiles</taxon>
        <taxon>Ochrophyta</taxon>
        <taxon>Bacillariophyta</taxon>
        <taxon>Coscinodiscophyceae</taxon>
        <taxon>Thalassiosirophycidae</taxon>
        <taxon>Stephanodiscales</taxon>
        <taxon>Stephanodiscaceae</taxon>
        <taxon>Cyclotella</taxon>
    </lineage>
</organism>
<dbReference type="GO" id="GO:0006629">
    <property type="term" value="P:lipid metabolic process"/>
    <property type="evidence" value="ECO:0007669"/>
    <property type="project" value="UniProtKB-KW"/>
</dbReference>
<accession>A0ABD3QYL3</accession>
<feature type="compositionally biased region" description="Polar residues" evidence="3">
    <location>
        <begin position="56"/>
        <end position="70"/>
    </location>
</feature>
<feature type="compositionally biased region" description="Low complexity" evidence="3">
    <location>
        <begin position="1"/>
        <end position="10"/>
    </location>
</feature>
<dbReference type="PANTHER" id="PTHR12187:SF11">
    <property type="entry name" value="PHOSPHATIDYLINOSITOL-3,4-BISPHOSPHATE 4-PHOSPHATASE"/>
    <property type="match status" value="1"/>
</dbReference>
<evidence type="ECO:0000313" key="4">
    <source>
        <dbReference type="EMBL" id="KAL3805318.1"/>
    </source>
</evidence>
<evidence type="ECO:0000256" key="1">
    <source>
        <dbReference type="ARBA" id="ARBA00022801"/>
    </source>
</evidence>
<evidence type="ECO:0000256" key="3">
    <source>
        <dbReference type="SAM" id="MobiDB-lite"/>
    </source>
</evidence>
<keyword evidence="5" id="KW-1185">Reference proteome</keyword>
<comment type="caution">
    <text evidence="4">The sequence shown here is derived from an EMBL/GenBank/DDBJ whole genome shotgun (WGS) entry which is preliminary data.</text>
</comment>
<name>A0ABD3QYL3_9STRA</name>
<evidence type="ECO:0000256" key="2">
    <source>
        <dbReference type="ARBA" id="ARBA00023098"/>
    </source>
</evidence>
<reference evidence="4 5" key="1">
    <citation type="journal article" date="2020" name="G3 (Bethesda)">
        <title>Improved Reference Genome for Cyclotella cryptica CCMP332, a Model for Cell Wall Morphogenesis, Salinity Adaptation, and Lipid Production in Diatoms (Bacillariophyta).</title>
        <authorList>
            <person name="Roberts W.R."/>
            <person name="Downey K.M."/>
            <person name="Ruck E.C."/>
            <person name="Traller J.C."/>
            <person name="Alverson A.J."/>
        </authorList>
    </citation>
    <scope>NUCLEOTIDE SEQUENCE [LARGE SCALE GENOMIC DNA]</scope>
    <source>
        <strain evidence="4 5">CCMP332</strain>
    </source>
</reference>
<feature type="region of interest" description="Disordered" evidence="3">
    <location>
        <begin position="56"/>
        <end position="76"/>
    </location>
</feature>
<keyword evidence="1" id="KW-0378">Hydrolase</keyword>
<proteinExistence type="predicted"/>
<gene>
    <name evidence="4" type="ORF">HJC23_009025</name>
</gene>
<feature type="region of interest" description="Disordered" evidence="3">
    <location>
        <begin position="1"/>
        <end position="34"/>
    </location>
</feature>
<keyword evidence="2" id="KW-0443">Lipid metabolism</keyword>
<protein>
    <submittedName>
        <fullName evidence="4">Uncharacterized protein</fullName>
    </submittedName>
</protein>
<sequence length="1400" mass="150054">MSTNPFDPFASAPPPSSDPTPAPAPTNPFGPDWQQSALAVMSNGTNVWKKHANLSLRSNMNPPSTQGHSSSKPKRIVPYEGPIATLQSQWDPHLHIISSPSTSLDGSHGWKKNGNFMIYLIVRANEMCIPPGGVESVLKWNKLARGGVEGMDPCLVSSLSLKDGDVDEDNFVGGTTNVGYAANSTAIVNSIAAETTTASRKATGGGGLNFLKSGLKKAQGAIERSVTTIAIRADGGKNRDWVCISLHYRAHLHSQKSNDAMAAAMDTNDIHDVCLSRTEWVQLPPAEAEQGIDFSIPLCVPDLGFLDASNDVGGARLTIRMYIRSGAALLNIVKREYPIGECIVQYSNIVLMATGKTQQPNGNNMLYSSSVNVPITMGMLAETTSTQAALKITATQRIKFSQPCTLGWNLTDPVSTDPSMTKNWLKMFQLPLDQAYVFPILNHHQLLTAHGLNHPSPSSSALLMANERAVESTLVLPIATAVSRLLAEAAMQSSKIASIAAGRASRRESIRCYSIPADDALKADAIAEAALKDGCADVEIGVVALILENGAVGPPVPAMMTYQRCDSIFEETLVDAFPLPVLDKASGESLMKSPTFKEAVTKRFCPKVYTGILETDGGDSLLPGVLGTSSNGYVGSVRLSVTSPAARLGSADPSLGIAGCAAAIETIVPLEPYLDPNAQRQEKIPVLAAACDGSTGNRLGTFLCCLRVKTRLVQNRPVEAVPDARSGLIAMIGLNTLTGDFGMSYLLDNSAASTANATTGIRQRQVSTMGSFLSSNFLKYQAQQRAKDASFLKDRFEKYNASVNSGLSPGVMTDDEVDIPLFKRRTPRPFRPSNSRQDELLAGIGFNVHVQSMALHLLQDGHHGISAAVCTSVTHGAPADHARGFGVYGNDDNESGSSITAPARGGLRRLESTRLEFAREVDDNITGLINAVGEFFNLRASANAAKQQAGMKNSRYVPPNIQACNFYRNRVIESMHKLHSLTWEVALRRVNCFSQVLGIAVTSYLSSISDGGPAWRFANIWATHGYLITFEGLLSAVGKELGMIEDASIAVEMLKMVSIVLTPAGKGGVDGLAGQRITVPYSSFVRSIFSAISFVCRRNFAINLTCLGLNANVISAKTQYRLEVELDPSYFENRVPVPLKGTAVRFVPVLFQMGVDIRQWGANAGRSVTTQIKDRTRGSGGAMSDLDVGEDFEVNPETKAGLIDDGDEDDDTGPADTEILVALNLEGFHKLNQYAHLINPTSTTIPSVSAMCPDQGQTLPTHPLLSVLCDTIKASAGRMEHGVLDHAASVCQRLGGGSTVFCKSGKDRTAMQVTFKQAQFLQRFMGKKDVSSSLEDATLPSDLIFATSALMRIHGTRVPICEKNAGEAKYAFNPLQAKFMPDALKPPPVALAGFLKKPET</sequence>
<dbReference type="Proteomes" id="UP001516023">
    <property type="component" value="Unassembled WGS sequence"/>
</dbReference>
<dbReference type="GO" id="GO:0016788">
    <property type="term" value="F:hydrolase activity, acting on ester bonds"/>
    <property type="evidence" value="ECO:0007669"/>
    <property type="project" value="UniProtKB-ARBA"/>
</dbReference>
<evidence type="ECO:0000313" key="5">
    <source>
        <dbReference type="Proteomes" id="UP001516023"/>
    </source>
</evidence>
<dbReference type="InterPro" id="IPR039034">
    <property type="entry name" value="INPP4"/>
</dbReference>
<feature type="compositionally biased region" description="Pro residues" evidence="3">
    <location>
        <begin position="11"/>
        <end position="28"/>
    </location>
</feature>
<dbReference type="PANTHER" id="PTHR12187">
    <property type="entry name" value="AGAP000124-PA"/>
    <property type="match status" value="1"/>
</dbReference>